<evidence type="ECO:0000256" key="8">
    <source>
        <dbReference type="ARBA" id="ARBA00022927"/>
    </source>
</evidence>
<organism evidence="16 17">
    <name type="scientific">Metabacillus endolithicus</name>
    <dbReference type="NCBI Taxonomy" id="1535204"/>
    <lineage>
        <taxon>Bacteria</taxon>
        <taxon>Bacillati</taxon>
        <taxon>Bacillota</taxon>
        <taxon>Bacilli</taxon>
        <taxon>Bacillales</taxon>
        <taxon>Bacillaceae</taxon>
        <taxon>Metabacillus</taxon>
    </lineage>
</organism>
<comment type="function">
    <text evidence="12">Necessary for flagellar biosynthesis. May be involved in translocation of the flagellum.</text>
</comment>
<gene>
    <name evidence="16" type="primary">flhF</name>
    <name evidence="16" type="ORF">ACFSKK_03800</name>
</gene>
<evidence type="ECO:0000256" key="2">
    <source>
        <dbReference type="ARBA" id="ARBA00008531"/>
    </source>
</evidence>
<dbReference type="Pfam" id="PF00448">
    <property type="entry name" value="SRP54"/>
    <property type="match status" value="1"/>
</dbReference>
<dbReference type="PANTHER" id="PTHR43134">
    <property type="entry name" value="SIGNAL RECOGNITION PARTICLE RECEPTOR SUBUNIT ALPHA"/>
    <property type="match status" value="1"/>
</dbReference>
<keyword evidence="16" id="KW-0966">Cell projection</keyword>
<evidence type="ECO:0000256" key="7">
    <source>
        <dbReference type="ARBA" id="ARBA00022795"/>
    </source>
</evidence>
<evidence type="ECO:0000256" key="6">
    <source>
        <dbReference type="ARBA" id="ARBA00022741"/>
    </source>
</evidence>
<accession>A0ABW5BTD6</accession>
<keyword evidence="4" id="KW-0813">Transport</keyword>
<evidence type="ECO:0000256" key="1">
    <source>
        <dbReference type="ARBA" id="ARBA00004413"/>
    </source>
</evidence>
<evidence type="ECO:0000256" key="13">
    <source>
        <dbReference type="NCBIfam" id="TIGR03499"/>
    </source>
</evidence>
<reference evidence="17" key="1">
    <citation type="journal article" date="2019" name="Int. J. Syst. Evol. Microbiol.">
        <title>The Global Catalogue of Microorganisms (GCM) 10K type strain sequencing project: providing services to taxonomists for standard genome sequencing and annotation.</title>
        <authorList>
            <consortium name="The Broad Institute Genomics Platform"/>
            <consortium name="The Broad Institute Genome Sequencing Center for Infectious Disease"/>
            <person name="Wu L."/>
            <person name="Ma J."/>
        </authorList>
    </citation>
    <scope>NUCLEOTIDE SEQUENCE [LARGE SCALE GENOMIC DNA]</scope>
    <source>
        <strain evidence="17">CGMCC 1.15474</strain>
    </source>
</reference>
<evidence type="ECO:0000259" key="14">
    <source>
        <dbReference type="SMART" id="SM00382"/>
    </source>
</evidence>
<comment type="caution">
    <text evidence="16">The sequence shown here is derived from an EMBL/GenBank/DDBJ whole genome shotgun (WGS) entry which is preliminary data.</text>
</comment>
<evidence type="ECO:0000259" key="15">
    <source>
        <dbReference type="SMART" id="SM00962"/>
    </source>
</evidence>
<keyword evidence="9" id="KW-0342">GTP-binding</keyword>
<keyword evidence="17" id="KW-1185">Reference proteome</keyword>
<evidence type="ECO:0000313" key="16">
    <source>
        <dbReference type="EMBL" id="MFD2212834.1"/>
    </source>
</evidence>
<evidence type="ECO:0000256" key="12">
    <source>
        <dbReference type="ARBA" id="ARBA00025337"/>
    </source>
</evidence>
<keyword evidence="7" id="KW-1005">Bacterial flagellum biogenesis</keyword>
<dbReference type="Gene3D" id="3.40.50.300">
    <property type="entry name" value="P-loop containing nucleotide triphosphate hydrolases"/>
    <property type="match status" value="1"/>
</dbReference>
<dbReference type="InterPro" id="IPR020006">
    <property type="entry name" value="FlhF"/>
</dbReference>
<dbReference type="Proteomes" id="UP001597318">
    <property type="component" value="Unassembled WGS sequence"/>
</dbReference>
<dbReference type="NCBIfam" id="TIGR03499">
    <property type="entry name" value="FlhF"/>
    <property type="match status" value="1"/>
</dbReference>
<keyword evidence="5" id="KW-1003">Cell membrane</keyword>
<keyword evidence="16" id="KW-0969">Cilium</keyword>
<dbReference type="InterPro" id="IPR003593">
    <property type="entry name" value="AAA+_ATPase"/>
</dbReference>
<feature type="domain" description="AAA+ ATPase" evidence="14">
    <location>
        <begin position="194"/>
        <end position="385"/>
    </location>
</feature>
<evidence type="ECO:0000256" key="3">
    <source>
        <dbReference type="ARBA" id="ARBA00014919"/>
    </source>
</evidence>
<dbReference type="CDD" id="cd17873">
    <property type="entry name" value="FlhF"/>
    <property type="match status" value="1"/>
</dbReference>
<dbReference type="RefSeq" id="WP_247341703.1">
    <property type="nucleotide sequence ID" value="NZ_CP095550.1"/>
</dbReference>
<dbReference type="InterPro" id="IPR027417">
    <property type="entry name" value="P-loop_NTPase"/>
</dbReference>
<keyword evidence="10" id="KW-0472">Membrane</keyword>
<evidence type="ECO:0000256" key="9">
    <source>
        <dbReference type="ARBA" id="ARBA00023134"/>
    </source>
</evidence>
<evidence type="ECO:0000256" key="10">
    <source>
        <dbReference type="ARBA" id="ARBA00023136"/>
    </source>
</evidence>
<evidence type="ECO:0000256" key="4">
    <source>
        <dbReference type="ARBA" id="ARBA00022448"/>
    </source>
</evidence>
<keyword evidence="16" id="KW-0282">Flagellum</keyword>
<proteinExistence type="inferred from homology"/>
<comment type="similarity">
    <text evidence="2">Belongs to the GTP-binding SRP family.</text>
</comment>
<dbReference type="InterPro" id="IPR047040">
    <property type="entry name" value="FlhF__GTPase_dom"/>
</dbReference>
<evidence type="ECO:0000256" key="5">
    <source>
        <dbReference type="ARBA" id="ARBA00022475"/>
    </source>
</evidence>
<dbReference type="SUPFAM" id="SSF52540">
    <property type="entry name" value="P-loop containing nucleoside triphosphate hydrolases"/>
    <property type="match status" value="1"/>
</dbReference>
<dbReference type="SMART" id="SM00962">
    <property type="entry name" value="SRP54"/>
    <property type="match status" value="1"/>
</dbReference>
<dbReference type="EMBL" id="JBHUIK010000001">
    <property type="protein sequence ID" value="MFD2212834.1"/>
    <property type="molecule type" value="Genomic_DNA"/>
</dbReference>
<feature type="domain" description="SRP54-type proteins GTP-binding" evidence="15">
    <location>
        <begin position="195"/>
        <end position="386"/>
    </location>
</feature>
<keyword evidence="11" id="KW-1006">Bacterial flagellum protein export</keyword>
<comment type="subcellular location">
    <subcellularLocation>
        <location evidence="1">Cell membrane</location>
        <topology evidence="1">Peripheral membrane protein</topology>
        <orientation evidence="1">Cytoplasmic side</orientation>
    </subcellularLocation>
</comment>
<sequence>MKVKKYVAPSMQEAMKKIRAEMGNDVVILNSKSIQTGGFLGLFTKKKIEVIAAMDPDVQVDPQPKKETKAIVQENTVPQTKFNSELANQSTPKPVEKVTDHKPLLDEINELKRLVQTISSDEKMGQYPEPLQLLLQKMIKQDISSSIRAQIMGELLEYWYNKKGDVTVEQLFKKQMELFASRISNLEFGGISYKKKYINVIGPTGVGKTTTLAKLAAECVLQKKKKVAFITTDTYRIAAIEQLKTYAKILDVPMEVCYTIEDFKEAKKKLSMYDYVFIDTAGRNFLEEKYVSDLEKIIDFNEEMETYLVLAATAKSSDMLAVYEQFSVIPISKLIFTKLDETATRGTLFDVMIKTNKGIAYTTHGQDVPDDIEAATRERIVEQMLR</sequence>
<keyword evidence="6" id="KW-0547">Nucleotide-binding</keyword>
<keyword evidence="8" id="KW-0653">Protein transport</keyword>
<dbReference type="SMART" id="SM00382">
    <property type="entry name" value="AAA"/>
    <property type="match status" value="1"/>
</dbReference>
<name>A0ABW5BTD6_9BACI</name>
<evidence type="ECO:0000256" key="11">
    <source>
        <dbReference type="ARBA" id="ARBA00023225"/>
    </source>
</evidence>
<dbReference type="PANTHER" id="PTHR43134:SF3">
    <property type="entry name" value="FLAGELLAR BIOSYNTHESIS PROTEIN FLHF"/>
    <property type="match status" value="1"/>
</dbReference>
<dbReference type="InterPro" id="IPR000897">
    <property type="entry name" value="SRP54_GTPase_dom"/>
</dbReference>
<dbReference type="Gene3D" id="1.20.120.1380">
    <property type="entry name" value="Flagellar FlhF biosynthesis protein, N domain"/>
    <property type="match status" value="1"/>
</dbReference>
<protein>
    <recommendedName>
        <fullName evidence="3 13">Flagellar biosynthesis protein FlhF</fullName>
    </recommendedName>
</protein>
<evidence type="ECO:0000313" key="17">
    <source>
        <dbReference type="Proteomes" id="UP001597318"/>
    </source>
</evidence>